<dbReference type="InterPro" id="IPR036390">
    <property type="entry name" value="WH_DNA-bd_sf"/>
</dbReference>
<dbReference type="Gene3D" id="1.20.120.530">
    <property type="entry name" value="GntR ligand-binding domain-like"/>
    <property type="match status" value="1"/>
</dbReference>
<dbReference type="InterPro" id="IPR011711">
    <property type="entry name" value="GntR_C"/>
</dbReference>
<dbReference type="InterPro" id="IPR000524">
    <property type="entry name" value="Tscrpt_reg_HTH_GntR"/>
</dbReference>
<proteinExistence type="predicted"/>
<gene>
    <name evidence="5" type="ORF">CLV54_0383</name>
</gene>
<dbReference type="GO" id="GO:0003700">
    <property type="term" value="F:DNA-binding transcription factor activity"/>
    <property type="evidence" value="ECO:0007669"/>
    <property type="project" value="InterPro"/>
</dbReference>
<evidence type="ECO:0000259" key="4">
    <source>
        <dbReference type="PROSITE" id="PS50949"/>
    </source>
</evidence>
<sequence>MAELKSRAIYEALRSEILTGNREPGQRLVLRQIAQEYGASDIPVREALRMLEQDGLVEITPYQGARVTTLSPEQVSEAYFVRGHLEALATELAATRLTGDDFARLDQLVEAMAEGEPDPIDYAELNRQFHTYIVEHCGNQVLQDAIVSIWQTQSAFQIVFRLDPDRRQDSNHEHREIMRALRDGDRRKAHDLALDHKFATATALSEALQAHHDGVSEIA</sequence>
<organism evidence="5 6">
    <name type="scientific">Compostimonas suwonensis</name>
    <dbReference type="NCBI Taxonomy" id="1048394"/>
    <lineage>
        <taxon>Bacteria</taxon>
        <taxon>Bacillati</taxon>
        <taxon>Actinomycetota</taxon>
        <taxon>Actinomycetes</taxon>
        <taxon>Micrococcales</taxon>
        <taxon>Microbacteriaceae</taxon>
        <taxon>Compostimonas</taxon>
    </lineage>
</organism>
<accession>A0A2M9C491</accession>
<dbReference type="PANTHER" id="PTHR43537:SF24">
    <property type="entry name" value="GLUCONATE OPERON TRANSCRIPTIONAL REPRESSOR"/>
    <property type="match status" value="1"/>
</dbReference>
<reference evidence="5 6" key="1">
    <citation type="submission" date="2017-11" db="EMBL/GenBank/DDBJ databases">
        <title>Genomic Encyclopedia of Archaeal and Bacterial Type Strains, Phase II (KMG-II): From Individual Species to Whole Genera.</title>
        <authorList>
            <person name="Goeker M."/>
        </authorList>
    </citation>
    <scope>NUCLEOTIDE SEQUENCE [LARGE SCALE GENOMIC DNA]</scope>
    <source>
        <strain evidence="5 6">DSM 25625</strain>
    </source>
</reference>
<dbReference type="SUPFAM" id="SSF48008">
    <property type="entry name" value="GntR ligand-binding domain-like"/>
    <property type="match status" value="1"/>
</dbReference>
<evidence type="ECO:0000256" key="3">
    <source>
        <dbReference type="ARBA" id="ARBA00023163"/>
    </source>
</evidence>
<dbReference type="SUPFAM" id="SSF46785">
    <property type="entry name" value="Winged helix' DNA-binding domain"/>
    <property type="match status" value="1"/>
</dbReference>
<evidence type="ECO:0000313" key="5">
    <source>
        <dbReference type="EMBL" id="PJJ65351.1"/>
    </source>
</evidence>
<evidence type="ECO:0000256" key="2">
    <source>
        <dbReference type="ARBA" id="ARBA00023125"/>
    </source>
</evidence>
<dbReference type="InterPro" id="IPR008920">
    <property type="entry name" value="TF_FadR/GntR_C"/>
</dbReference>
<keyword evidence="3" id="KW-0804">Transcription</keyword>
<dbReference type="SMART" id="SM00895">
    <property type="entry name" value="FCD"/>
    <property type="match status" value="1"/>
</dbReference>
<dbReference type="AlphaFoldDB" id="A0A2M9C491"/>
<dbReference type="PANTHER" id="PTHR43537">
    <property type="entry name" value="TRANSCRIPTIONAL REGULATOR, GNTR FAMILY"/>
    <property type="match status" value="1"/>
</dbReference>
<dbReference type="Gene3D" id="1.10.10.10">
    <property type="entry name" value="Winged helix-like DNA-binding domain superfamily/Winged helix DNA-binding domain"/>
    <property type="match status" value="1"/>
</dbReference>
<dbReference type="Proteomes" id="UP000230161">
    <property type="component" value="Unassembled WGS sequence"/>
</dbReference>
<protein>
    <submittedName>
        <fullName evidence="5">DNA-binding GntR family transcriptional regulator</fullName>
    </submittedName>
</protein>
<dbReference type="GO" id="GO:0003677">
    <property type="term" value="F:DNA binding"/>
    <property type="evidence" value="ECO:0007669"/>
    <property type="project" value="UniProtKB-KW"/>
</dbReference>
<evidence type="ECO:0000256" key="1">
    <source>
        <dbReference type="ARBA" id="ARBA00023015"/>
    </source>
</evidence>
<dbReference type="Pfam" id="PF07729">
    <property type="entry name" value="FCD"/>
    <property type="match status" value="1"/>
</dbReference>
<dbReference type="EMBL" id="PGFB01000001">
    <property type="protein sequence ID" value="PJJ65351.1"/>
    <property type="molecule type" value="Genomic_DNA"/>
</dbReference>
<dbReference type="Pfam" id="PF00392">
    <property type="entry name" value="GntR"/>
    <property type="match status" value="1"/>
</dbReference>
<dbReference type="RefSeq" id="WP_100343256.1">
    <property type="nucleotide sequence ID" value="NZ_PGFB01000001.1"/>
</dbReference>
<keyword evidence="6" id="KW-1185">Reference proteome</keyword>
<dbReference type="CDD" id="cd07377">
    <property type="entry name" value="WHTH_GntR"/>
    <property type="match status" value="1"/>
</dbReference>
<dbReference type="InterPro" id="IPR036388">
    <property type="entry name" value="WH-like_DNA-bd_sf"/>
</dbReference>
<keyword evidence="1" id="KW-0805">Transcription regulation</keyword>
<name>A0A2M9C491_9MICO</name>
<dbReference type="OrthoDB" id="9816161at2"/>
<evidence type="ECO:0000313" key="6">
    <source>
        <dbReference type="Proteomes" id="UP000230161"/>
    </source>
</evidence>
<comment type="caution">
    <text evidence="5">The sequence shown here is derived from an EMBL/GenBank/DDBJ whole genome shotgun (WGS) entry which is preliminary data.</text>
</comment>
<feature type="domain" description="HTH gntR-type" evidence="4">
    <location>
        <begin position="3"/>
        <end position="70"/>
    </location>
</feature>
<dbReference type="PROSITE" id="PS50949">
    <property type="entry name" value="HTH_GNTR"/>
    <property type="match status" value="1"/>
</dbReference>
<dbReference type="SMART" id="SM00345">
    <property type="entry name" value="HTH_GNTR"/>
    <property type="match status" value="1"/>
</dbReference>
<keyword evidence="2 5" id="KW-0238">DNA-binding</keyword>